<sequence>MSRRWWLALLPVLALVCCVTGLAVGALAFSPLRERVMALLGLRPQILAAEMVPDDAIFYASLSYNLQAQPGYETIRRAYLENPEVQRVLEEWKDQLRKEAEIDFDADIAPWIGPEIGLALFPASPEELGAGRLPLVLLVASRDHGKADAFLERLRQLAEKEGGRVEDRAYRGRSYQLWISEGPQNPPLAIGRLGEFVVVAVTEEAFQRVADRAAGQGQSITTSPRFRKVIQALPAQSVMMVYLDYPALQKLSQEALPRLQPGAPDPESLLGPWASMAQAIQGAGFAVELQAQGLRLQSIAVIDRARVPQDLRASLDAPPISEALLGRIPENTLGFFQTARIGQSLRQSLEIIRRNPEARRQLQDMEATMGIRLEEDLLAWMTGDLILAALPVPAGAPSGIPVGVSLWIGTDQPEAARAGLARLEDALAMMGVQVEESTRVGQAVRIITAPTGERILAYTVDPEAMQMVFPADAFEGYYKPARAITGNPRFQEIRKQLPAQISSLFFLDTFALWDLIEEQIPGAEGATFREKARPFLDPIQGIGIAGEATTGAEIQRGVLFIRIVPSGS</sequence>
<dbReference type="InterPro" id="IPR021787">
    <property type="entry name" value="DUF3352"/>
</dbReference>
<dbReference type="OrthoDB" id="138967at2"/>
<dbReference type="Proteomes" id="UP000197025">
    <property type="component" value="Unassembled WGS sequence"/>
</dbReference>
<protein>
    <recommendedName>
        <fullName evidence="3">DUF3352 domain-containing protein</fullName>
    </recommendedName>
</protein>
<gene>
    <name evidence="1" type="ORF">SAMN02746019_00019810</name>
</gene>
<organism evidence="1 2">
    <name type="scientific">Thermoflexus hugenholtzii JAD2</name>
    <dbReference type="NCBI Taxonomy" id="877466"/>
    <lineage>
        <taxon>Bacteria</taxon>
        <taxon>Bacillati</taxon>
        <taxon>Chloroflexota</taxon>
        <taxon>Thermoflexia</taxon>
        <taxon>Thermoflexales</taxon>
        <taxon>Thermoflexaceae</taxon>
        <taxon>Thermoflexus</taxon>
    </lineage>
</organism>
<dbReference type="RefSeq" id="WP_088572230.1">
    <property type="nucleotide sequence ID" value="NZ_FYEK01000071.1"/>
</dbReference>
<evidence type="ECO:0008006" key="3">
    <source>
        <dbReference type="Google" id="ProtNLM"/>
    </source>
</evidence>
<dbReference type="Pfam" id="PF11832">
    <property type="entry name" value="DUF3352"/>
    <property type="match status" value="1"/>
</dbReference>
<dbReference type="EMBL" id="FYEK01000071">
    <property type="protein sequence ID" value="SNB73823.1"/>
    <property type="molecule type" value="Genomic_DNA"/>
</dbReference>
<evidence type="ECO:0000313" key="2">
    <source>
        <dbReference type="Proteomes" id="UP000197025"/>
    </source>
</evidence>
<evidence type="ECO:0000313" key="1">
    <source>
        <dbReference type="EMBL" id="SNB73823.1"/>
    </source>
</evidence>
<name>A0A212RN36_9CHLR</name>
<keyword evidence="2" id="KW-1185">Reference proteome</keyword>
<reference evidence="2" key="1">
    <citation type="submission" date="2017-06" db="EMBL/GenBank/DDBJ databases">
        <authorList>
            <person name="Varghese N."/>
            <person name="Submissions S."/>
        </authorList>
    </citation>
    <scope>NUCLEOTIDE SEQUENCE [LARGE SCALE GENOMIC DNA]</scope>
    <source>
        <strain evidence="2">JAD2</strain>
    </source>
</reference>
<accession>A0A212RN36</accession>
<dbReference type="InParanoid" id="A0A212RN36"/>
<proteinExistence type="predicted"/>
<dbReference type="AlphaFoldDB" id="A0A212RN36"/>